<evidence type="ECO:0000256" key="5">
    <source>
        <dbReference type="ARBA" id="ARBA00022833"/>
    </source>
</evidence>
<dbReference type="PANTHER" id="PTHR46200:SF1">
    <property type="entry name" value="GATOR COMPLEX PROTEIN WDR24"/>
    <property type="match status" value="1"/>
</dbReference>
<dbReference type="PANTHER" id="PTHR46200">
    <property type="entry name" value="GATOR COMPLEX PROTEIN WDR24"/>
    <property type="match status" value="1"/>
</dbReference>
<dbReference type="PROSITE" id="PS00678">
    <property type="entry name" value="WD_REPEATS_1"/>
    <property type="match status" value="2"/>
</dbReference>
<sequence>MSFTREPGSSLSISGSLVSQLSSVVAGGLASSGGPGVGPAQQPAQLTARLRLNGALNALDASPDNEHAVVAGREVLKVLKITDLEVSESLNMRVGSRLNLNFSSNDVQWLSKQKIATAATNGSIVIWDLTRTRQKLQERIISEHARAVNRICGGPPGSGLLLSASQDGTMRVWDLREPKPSKLVLDGKSESVRDVRFSPINTHELAAAFENGAVQKWDLRKPNIYERKINAHYGLALTVDWRADGRTLATGGRDKFIRVWDMRSDGRRPLHAIQTMTSVARVQWRPGRDHELASCALLSDYRIHVWDMRRPYLSKYIIDEHDNVTTVLVRHLNIGFLWREHGSIWSCSKDKYFMRHNVATYLRPVDLLSVTAHSWNAYNDLAFAAEEKSIEQEIMPRKEPVQSRPMLSLLLRDSDRRTAPTPQMGGDAYRANAV</sequence>
<keyword evidence="1 6" id="KW-0853">WD repeat</keyword>
<dbReference type="InterPro" id="IPR019775">
    <property type="entry name" value="WD40_repeat_CS"/>
</dbReference>
<dbReference type="GO" id="GO:0008270">
    <property type="term" value="F:zinc ion binding"/>
    <property type="evidence" value="ECO:0007669"/>
    <property type="project" value="UniProtKB-KW"/>
</dbReference>
<keyword evidence="5" id="KW-0862">Zinc</keyword>
<dbReference type="InterPro" id="IPR037590">
    <property type="entry name" value="WDR24"/>
</dbReference>
<dbReference type="EMBL" id="KZ993235">
    <property type="protein sequence ID" value="RKP05167.1"/>
    <property type="molecule type" value="Genomic_DNA"/>
</dbReference>
<dbReference type="Gene3D" id="2.130.10.10">
    <property type="entry name" value="YVTN repeat-like/Quinoprotein amine dehydrogenase"/>
    <property type="match status" value="1"/>
</dbReference>
<dbReference type="PRINTS" id="PR00320">
    <property type="entry name" value="GPROTEINBRPT"/>
</dbReference>
<organism evidence="7 8">
    <name type="scientific">Thamnocephalis sphaerospora</name>
    <dbReference type="NCBI Taxonomy" id="78915"/>
    <lineage>
        <taxon>Eukaryota</taxon>
        <taxon>Fungi</taxon>
        <taxon>Fungi incertae sedis</taxon>
        <taxon>Zoopagomycota</taxon>
        <taxon>Zoopagomycotina</taxon>
        <taxon>Zoopagomycetes</taxon>
        <taxon>Zoopagales</taxon>
        <taxon>Sigmoideomycetaceae</taxon>
        <taxon>Thamnocephalis</taxon>
    </lineage>
</organism>
<name>A0A4P9XHR9_9FUNG</name>
<gene>
    <name evidence="7" type="ORF">THASP1DRAFT_26291</name>
</gene>
<evidence type="ECO:0000256" key="6">
    <source>
        <dbReference type="PROSITE-ProRule" id="PRU00221"/>
    </source>
</evidence>
<evidence type="ECO:0000313" key="8">
    <source>
        <dbReference type="Proteomes" id="UP000271241"/>
    </source>
</evidence>
<dbReference type="SUPFAM" id="SSF50978">
    <property type="entry name" value="WD40 repeat-like"/>
    <property type="match status" value="1"/>
</dbReference>
<evidence type="ECO:0000256" key="4">
    <source>
        <dbReference type="ARBA" id="ARBA00022771"/>
    </source>
</evidence>
<keyword evidence="2" id="KW-0479">Metal-binding</keyword>
<dbReference type="PROSITE" id="PS50294">
    <property type="entry name" value="WD_REPEATS_REGION"/>
    <property type="match status" value="2"/>
</dbReference>
<feature type="non-terminal residue" evidence="7">
    <location>
        <position position="434"/>
    </location>
</feature>
<dbReference type="GO" id="GO:0016239">
    <property type="term" value="P:positive regulation of macroautophagy"/>
    <property type="evidence" value="ECO:0007669"/>
    <property type="project" value="TreeGrafter"/>
</dbReference>
<keyword evidence="8" id="KW-1185">Reference proteome</keyword>
<accession>A0A4P9XHR9</accession>
<dbReference type="Pfam" id="PF00400">
    <property type="entry name" value="WD40"/>
    <property type="match status" value="2"/>
</dbReference>
<dbReference type="OrthoDB" id="60955at2759"/>
<dbReference type="STRING" id="78915.A0A4P9XHR9"/>
<evidence type="ECO:0000256" key="1">
    <source>
        <dbReference type="ARBA" id="ARBA00022574"/>
    </source>
</evidence>
<dbReference type="Proteomes" id="UP000271241">
    <property type="component" value="Unassembled WGS sequence"/>
</dbReference>
<proteinExistence type="predicted"/>
<evidence type="ECO:0000313" key="7">
    <source>
        <dbReference type="EMBL" id="RKP05167.1"/>
    </source>
</evidence>
<dbReference type="PROSITE" id="PS50082">
    <property type="entry name" value="WD_REPEATS_2"/>
    <property type="match status" value="2"/>
</dbReference>
<dbReference type="GO" id="GO:0005829">
    <property type="term" value="C:cytosol"/>
    <property type="evidence" value="ECO:0007669"/>
    <property type="project" value="TreeGrafter"/>
</dbReference>
<dbReference type="SMART" id="SM00320">
    <property type="entry name" value="WD40"/>
    <property type="match status" value="5"/>
</dbReference>
<dbReference type="GO" id="GO:1904263">
    <property type="term" value="P:positive regulation of TORC1 signaling"/>
    <property type="evidence" value="ECO:0007669"/>
    <property type="project" value="TreeGrafter"/>
</dbReference>
<dbReference type="GO" id="GO:0005774">
    <property type="term" value="C:vacuolar membrane"/>
    <property type="evidence" value="ECO:0007669"/>
    <property type="project" value="TreeGrafter"/>
</dbReference>
<evidence type="ECO:0000256" key="2">
    <source>
        <dbReference type="ARBA" id="ARBA00022723"/>
    </source>
</evidence>
<protein>
    <submittedName>
        <fullName evidence="7">WD40-repeat-containing domain protein</fullName>
    </submittedName>
</protein>
<keyword evidence="3" id="KW-0677">Repeat</keyword>
<dbReference type="InterPro" id="IPR036322">
    <property type="entry name" value="WD40_repeat_dom_sf"/>
</dbReference>
<feature type="repeat" description="WD" evidence="6">
    <location>
        <begin position="141"/>
        <end position="183"/>
    </location>
</feature>
<dbReference type="GO" id="GO:0061700">
    <property type="term" value="C:GATOR2 complex"/>
    <property type="evidence" value="ECO:0007669"/>
    <property type="project" value="TreeGrafter"/>
</dbReference>
<keyword evidence="4" id="KW-0863">Zinc-finger</keyword>
<dbReference type="InterPro" id="IPR020472">
    <property type="entry name" value="WD40_PAC1"/>
</dbReference>
<evidence type="ECO:0000256" key="3">
    <source>
        <dbReference type="ARBA" id="ARBA00022737"/>
    </source>
</evidence>
<feature type="repeat" description="WD" evidence="6">
    <location>
        <begin position="229"/>
        <end position="264"/>
    </location>
</feature>
<reference evidence="8" key="1">
    <citation type="journal article" date="2018" name="Nat. Microbiol.">
        <title>Leveraging single-cell genomics to expand the fungal tree of life.</title>
        <authorList>
            <person name="Ahrendt S.R."/>
            <person name="Quandt C.A."/>
            <person name="Ciobanu D."/>
            <person name="Clum A."/>
            <person name="Salamov A."/>
            <person name="Andreopoulos B."/>
            <person name="Cheng J.F."/>
            <person name="Woyke T."/>
            <person name="Pelin A."/>
            <person name="Henrissat B."/>
            <person name="Reynolds N.K."/>
            <person name="Benny G.L."/>
            <person name="Smith M.E."/>
            <person name="James T.Y."/>
            <person name="Grigoriev I.V."/>
        </authorList>
    </citation>
    <scope>NUCLEOTIDE SEQUENCE [LARGE SCALE GENOMIC DNA]</scope>
    <source>
        <strain evidence="8">RSA 1356</strain>
    </source>
</reference>
<dbReference type="AlphaFoldDB" id="A0A4P9XHR9"/>
<dbReference type="InterPro" id="IPR001680">
    <property type="entry name" value="WD40_rpt"/>
</dbReference>
<dbReference type="InterPro" id="IPR015943">
    <property type="entry name" value="WD40/YVTN_repeat-like_dom_sf"/>
</dbReference>